<keyword evidence="2" id="KW-1185">Reference proteome</keyword>
<protein>
    <submittedName>
        <fullName evidence="1">4762_t:CDS:1</fullName>
    </submittedName>
</protein>
<proteinExistence type="predicted"/>
<gene>
    <name evidence="1" type="ORF">AMORRO_LOCUS2309</name>
</gene>
<evidence type="ECO:0000313" key="2">
    <source>
        <dbReference type="Proteomes" id="UP000789342"/>
    </source>
</evidence>
<sequence length="324" mass="37461">MQSDLDFEMLTERQRVNCSKNCGDPNQVRSRIFKRCFSMGEMSSRANESQRLGTPRKELPYFWGYEGAWLRNIKKEQSIKSDVLFSSYLANMNMPNGSSNSVHKVLAKPSRPSLYDLKDNTDDTLPDNMKVDVLLKRIGAESSWPNHQMKSDMEVLFKNRIYTVKDLRTLSKESWKKIDLLPIVKDLLRENINHGRNNLDDDSGKKRTEKLREKMLSKEIFGSKDMENVNTIVAKIQPTVEKQIDEVVPRHTQNEKTKSHIQSIRTSFELPKRFMPPPNKIAMGDRMKVKTSNGKIYEVDRLCPHAKADLSARVSQRRAVIETV</sequence>
<dbReference type="EMBL" id="CAJVPV010000956">
    <property type="protein sequence ID" value="CAG8481094.1"/>
    <property type="molecule type" value="Genomic_DNA"/>
</dbReference>
<comment type="caution">
    <text evidence="1">The sequence shown here is derived from an EMBL/GenBank/DDBJ whole genome shotgun (WGS) entry which is preliminary data.</text>
</comment>
<evidence type="ECO:0000313" key="1">
    <source>
        <dbReference type="EMBL" id="CAG8481094.1"/>
    </source>
</evidence>
<name>A0A9N8WBP0_9GLOM</name>
<dbReference type="OrthoDB" id="426882at2759"/>
<dbReference type="Proteomes" id="UP000789342">
    <property type="component" value="Unassembled WGS sequence"/>
</dbReference>
<organism evidence="1 2">
    <name type="scientific">Acaulospora morrowiae</name>
    <dbReference type="NCBI Taxonomy" id="94023"/>
    <lineage>
        <taxon>Eukaryota</taxon>
        <taxon>Fungi</taxon>
        <taxon>Fungi incertae sedis</taxon>
        <taxon>Mucoromycota</taxon>
        <taxon>Glomeromycotina</taxon>
        <taxon>Glomeromycetes</taxon>
        <taxon>Diversisporales</taxon>
        <taxon>Acaulosporaceae</taxon>
        <taxon>Acaulospora</taxon>
    </lineage>
</organism>
<dbReference type="AlphaFoldDB" id="A0A9N8WBP0"/>
<reference evidence="1" key="1">
    <citation type="submission" date="2021-06" db="EMBL/GenBank/DDBJ databases">
        <authorList>
            <person name="Kallberg Y."/>
            <person name="Tangrot J."/>
            <person name="Rosling A."/>
        </authorList>
    </citation>
    <scope>NUCLEOTIDE SEQUENCE</scope>
    <source>
        <strain evidence="1">CL551</strain>
    </source>
</reference>
<accession>A0A9N8WBP0</accession>